<keyword evidence="9" id="KW-0658">Purine biosynthesis</keyword>
<evidence type="ECO:0000256" key="13">
    <source>
        <dbReference type="ARBA" id="ARBA00029823"/>
    </source>
</evidence>
<keyword evidence="8" id="KW-0547">Nucleotide-binding</keyword>
<evidence type="ECO:0000256" key="10">
    <source>
        <dbReference type="ARBA" id="ARBA00022840"/>
    </source>
</evidence>
<keyword evidence="23" id="KW-1185">Reference proteome</keyword>
<evidence type="ECO:0000259" key="18">
    <source>
        <dbReference type="Pfam" id="PF02769"/>
    </source>
</evidence>
<dbReference type="InterPro" id="IPR029062">
    <property type="entry name" value="Class_I_gatase-like"/>
</dbReference>
<dbReference type="InterPro" id="IPR055181">
    <property type="entry name" value="FGAR-AT_PurM_N-like"/>
</dbReference>
<evidence type="ECO:0000256" key="15">
    <source>
        <dbReference type="ARBA" id="ARBA00052585"/>
    </source>
</evidence>
<feature type="domain" description="Phosphoribosylformylglycinamidine synthase N-terminal" evidence="20">
    <location>
        <begin position="39"/>
        <end position="152"/>
    </location>
</feature>
<dbReference type="SUPFAM" id="SSF82697">
    <property type="entry name" value="PurS-like"/>
    <property type="match status" value="1"/>
</dbReference>
<evidence type="ECO:0000256" key="5">
    <source>
        <dbReference type="ARBA" id="ARBA00022490"/>
    </source>
</evidence>
<organism evidence="22 23">
    <name type="scientific">Coniella lustricola</name>
    <dbReference type="NCBI Taxonomy" id="2025994"/>
    <lineage>
        <taxon>Eukaryota</taxon>
        <taxon>Fungi</taxon>
        <taxon>Dikarya</taxon>
        <taxon>Ascomycota</taxon>
        <taxon>Pezizomycotina</taxon>
        <taxon>Sordariomycetes</taxon>
        <taxon>Sordariomycetidae</taxon>
        <taxon>Diaporthales</taxon>
        <taxon>Schizoparmaceae</taxon>
        <taxon>Coniella</taxon>
    </lineage>
</organism>
<evidence type="ECO:0000256" key="7">
    <source>
        <dbReference type="ARBA" id="ARBA00022723"/>
    </source>
</evidence>
<keyword evidence="7" id="KW-0479">Metal-binding</keyword>
<dbReference type="Gene3D" id="1.10.8.750">
    <property type="entry name" value="Phosphoribosylformylglycinamidine synthase, linker domain"/>
    <property type="match status" value="1"/>
</dbReference>
<dbReference type="GO" id="GO:0004642">
    <property type="term" value="F:phosphoribosylformylglycinamidine synthase activity"/>
    <property type="evidence" value="ECO:0007669"/>
    <property type="project" value="UniProtKB-EC"/>
</dbReference>
<dbReference type="HAMAP" id="MF_00419">
    <property type="entry name" value="PurL_1"/>
    <property type="match status" value="1"/>
</dbReference>
<dbReference type="SUPFAM" id="SSF52317">
    <property type="entry name" value="Class I glutamine amidotransferase-like"/>
    <property type="match status" value="1"/>
</dbReference>
<dbReference type="PANTHER" id="PTHR10099:SF1">
    <property type="entry name" value="PHOSPHORIBOSYLFORMYLGLYCINAMIDINE SYNTHASE"/>
    <property type="match status" value="1"/>
</dbReference>
<evidence type="ECO:0000256" key="14">
    <source>
        <dbReference type="ARBA" id="ARBA00032632"/>
    </source>
</evidence>
<evidence type="ECO:0000256" key="3">
    <source>
        <dbReference type="ARBA" id="ARBA00008608"/>
    </source>
</evidence>
<proteinExistence type="inferred from homology"/>
<dbReference type="STRING" id="2025994.A0A2T2ZVA7"/>
<dbReference type="CDD" id="cd01740">
    <property type="entry name" value="GATase1_FGAR_AT"/>
    <property type="match status" value="1"/>
</dbReference>
<dbReference type="InterPro" id="IPR040707">
    <property type="entry name" value="FGAR-AT_N"/>
</dbReference>
<dbReference type="Pfam" id="PF13507">
    <property type="entry name" value="GATase_5"/>
    <property type="match status" value="1"/>
</dbReference>
<evidence type="ECO:0000313" key="23">
    <source>
        <dbReference type="Proteomes" id="UP000241462"/>
    </source>
</evidence>
<evidence type="ECO:0000256" key="2">
    <source>
        <dbReference type="ARBA" id="ARBA00004920"/>
    </source>
</evidence>
<keyword evidence="12 22" id="KW-0315">Glutamine amidotransferase</keyword>
<dbReference type="PANTHER" id="PTHR10099">
    <property type="entry name" value="PHOSPHORIBOSYLFORMYLGLYCINAMIDINE SYNTHASE"/>
    <property type="match status" value="1"/>
</dbReference>
<dbReference type="FunFam" id="3.30.1330.10:FF:000002">
    <property type="entry name" value="Phosphoribosylformylglycinamidine synthase"/>
    <property type="match status" value="1"/>
</dbReference>
<dbReference type="GO" id="GO:0005524">
    <property type="term" value="F:ATP binding"/>
    <property type="evidence" value="ECO:0007669"/>
    <property type="project" value="UniProtKB-KW"/>
</dbReference>
<evidence type="ECO:0000256" key="1">
    <source>
        <dbReference type="ARBA" id="ARBA00004496"/>
    </source>
</evidence>
<dbReference type="InterPro" id="IPR036921">
    <property type="entry name" value="PurM-like_N_sf"/>
</dbReference>
<feature type="domain" description="PurM-like C-terminal" evidence="18">
    <location>
        <begin position="863"/>
        <end position="1013"/>
    </location>
</feature>
<dbReference type="InterPro" id="IPR036604">
    <property type="entry name" value="PurS-like_sf"/>
</dbReference>
<dbReference type="SMART" id="SM01211">
    <property type="entry name" value="GATase_5"/>
    <property type="match status" value="1"/>
</dbReference>
<dbReference type="InterPro" id="IPR010918">
    <property type="entry name" value="PurM-like_C_dom"/>
</dbReference>
<dbReference type="Gene3D" id="3.40.50.880">
    <property type="match status" value="1"/>
</dbReference>
<comment type="function">
    <text evidence="16">Phosphoribosylformylglycinamidine synthase involved in the purines biosynthetic pathway. Catalyzes the ATP-dependent conversion of formylglycinamide ribonucleotide (FGAR) and glutamine to yield formylglycinamidine ribonucleotide (FGAM) and glutamate.</text>
</comment>
<evidence type="ECO:0000256" key="8">
    <source>
        <dbReference type="ARBA" id="ARBA00022741"/>
    </source>
</evidence>
<evidence type="ECO:0000313" key="22">
    <source>
        <dbReference type="EMBL" id="PSR77714.1"/>
    </source>
</evidence>
<keyword evidence="22" id="KW-0808">Transferase</keyword>
<gene>
    <name evidence="22" type="ORF">BD289DRAFT_486377</name>
</gene>
<dbReference type="InterPro" id="IPR041609">
    <property type="entry name" value="PurL_linker"/>
</dbReference>
<dbReference type="Gene3D" id="3.30.1330.10">
    <property type="entry name" value="PurM-like, N-terminal domain"/>
    <property type="match status" value="2"/>
</dbReference>
<evidence type="ECO:0000259" key="20">
    <source>
        <dbReference type="Pfam" id="PF18076"/>
    </source>
</evidence>
<feature type="domain" description="FGAR-AT PurM N-terminal-like" evidence="21">
    <location>
        <begin position="674"/>
        <end position="844"/>
    </location>
</feature>
<dbReference type="InterPro" id="IPR010073">
    <property type="entry name" value="PurL_large"/>
</dbReference>
<protein>
    <recommendedName>
        <fullName evidence="17">Phosphoribosylformylglycinamidine synthase</fullName>
        <ecNumber evidence="4">6.3.5.3</ecNumber>
    </recommendedName>
    <alternativeName>
        <fullName evidence="14">Formylglycinamide ribonucleotide amidotransferase</fullName>
    </alternativeName>
    <alternativeName>
        <fullName evidence="13">Formylglycinamide ribotide amidotransferase</fullName>
    </alternativeName>
</protein>
<dbReference type="Pfam" id="PF18072">
    <property type="entry name" value="FGAR-AT_linker"/>
    <property type="match status" value="1"/>
</dbReference>
<dbReference type="FunFam" id="3.90.650.10:FF:000024">
    <property type="entry name" value="Phosphoribosylformylglycinamidine synthase"/>
    <property type="match status" value="1"/>
</dbReference>
<name>A0A2T2ZVA7_9PEZI</name>
<dbReference type="EC" id="6.3.5.3" evidence="4"/>
<feature type="domain" description="PurM-like C-terminal" evidence="18">
    <location>
        <begin position="440"/>
        <end position="591"/>
    </location>
</feature>
<evidence type="ECO:0000256" key="9">
    <source>
        <dbReference type="ARBA" id="ARBA00022755"/>
    </source>
</evidence>
<comment type="similarity">
    <text evidence="3">In the N-terminal section; belongs to the FGAMS family.</text>
</comment>
<keyword evidence="11" id="KW-0460">Magnesium</keyword>
<dbReference type="InterPro" id="IPR036676">
    <property type="entry name" value="PurM-like_C_sf"/>
</dbReference>
<reference evidence="22 23" key="1">
    <citation type="journal article" date="2018" name="Mycol. Prog.">
        <title>Coniella lustricola, a new species from submerged detritus.</title>
        <authorList>
            <person name="Raudabaugh D.B."/>
            <person name="Iturriaga T."/>
            <person name="Carver A."/>
            <person name="Mondo S."/>
            <person name="Pangilinan J."/>
            <person name="Lipzen A."/>
            <person name="He G."/>
            <person name="Amirebrahimi M."/>
            <person name="Grigoriev I.V."/>
            <person name="Miller A.N."/>
        </authorList>
    </citation>
    <scope>NUCLEOTIDE SEQUENCE [LARGE SCALE GENOMIC DNA]</scope>
    <source>
        <strain evidence="22 23">B22-T-1</strain>
    </source>
</reference>
<feature type="domain" description="Phosphoribosylformylglycinamidine synthase linker" evidence="19">
    <location>
        <begin position="176"/>
        <end position="225"/>
    </location>
</feature>
<dbReference type="FunFam" id="3.40.50.880:FF:000008">
    <property type="entry name" value="Phosphoribosylformylglycinamidine synthase"/>
    <property type="match status" value="1"/>
</dbReference>
<dbReference type="FunFam" id="1.10.8.750:FF:000002">
    <property type="entry name" value="Phosphoribosylformylglycinamidine synthase"/>
    <property type="match status" value="1"/>
</dbReference>
<evidence type="ECO:0000259" key="19">
    <source>
        <dbReference type="Pfam" id="PF18072"/>
    </source>
</evidence>
<dbReference type="EMBL" id="KZ678642">
    <property type="protein sequence ID" value="PSR77714.1"/>
    <property type="molecule type" value="Genomic_DNA"/>
</dbReference>
<dbReference type="GO" id="GO:0016740">
    <property type="term" value="F:transferase activity"/>
    <property type="evidence" value="ECO:0007669"/>
    <property type="project" value="UniProtKB-KW"/>
</dbReference>
<dbReference type="CDD" id="cd02204">
    <property type="entry name" value="PurL_repeat2"/>
    <property type="match status" value="1"/>
</dbReference>
<dbReference type="Proteomes" id="UP000241462">
    <property type="component" value="Unassembled WGS sequence"/>
</dbReference>
<evidence type="ECO:0000256" key="12">
    <source>
        <dbReference type="ARBA" id="ARBA00022962"/>
    </source>
</evidence>
<evidence type="ECO:0000256" key="17">
    <source>
        <dbReference type="ARBA" id="ARBA00071729"/>
    </source>
</evidence>
<dbReference type="NCBIfam" id="TIGR01735">
    <property type="entry name" value="FGAM_synt"/>
    <property type="match status" value="1"/>
</dbReference>
<comment type="pathway">
    <text evidence="2">Purine metabolism; IMP biosynthesis via de novo pathway; 5-amino-1-(5-phospho-D-ribosyl)imidazole from N(2)-formyl-N(1)-(5-phospho-D-ribosyl)glycinamide: step 1/2.</text>
</comment>
<comment type="subcellular location">
    <subcellularLocation>
        <location evidence="1">Cytoplasm</location>
    </subcellularLocation>
</comment>
<dbReference type="PROSITE" id="PS51273">
    <property type="entry name" value="GATASE_TYPE_1"/>
    <property type="match status" value="1"/>
</dbReference>
<dbReference type="FunFam" id="3.90.650.10:FF:000005">
    <property type="entry name" value="Phosphoribosylformylglycinamidine synthase"/>
    <property type="match status" value="1"/>
</dbReference>
<dbReference type="Pfam" id="PF18076">
    <property type="entry name" value="FGAR-AT_N"/>
    <property type="match status" value="1"/>
</dbReference>
<dbReference type="FunCoup" id="A0A2T2ZVA7">
    <property type="interactions" value="934"/>
</dbReference>
<dbReference type="SUPFAM" id="SSF109736">
    <property type="entry name" value="FGAM synthase PurL, linker domain"/>
    <property type="match status" value="1"/>
</dbReference>
<dbReference type="InParanoid" id="A0A2T2ZVA7"/>
<dbReference type="GO" id="GO:0046872">
    <property type="term" value="F:metal ion binding"/>
    <property type="evidence" value="ECO:0007669"/>
    <property type="project" value="UniProtKB-KW"/>
</dbReference>
<evidence type="ECO:0000256" key="4">
    <source>
        <dbReference type="ARBA" id="ARBA00012747"/>
    </source>
</evidence>
<keyword evidence="5" id="KW-0963">Cytoplasm</keyword>
<comment type="catalytic activity">
    <reaction evidence="15">
        <text>N(2)-formyl-N(1)-(5-phospho-beta-D-ribosyl)glycinamide + L-glutamine + ATP + H2O = 2-formamido-N(1)-(5-O-phospho-beta-D-ribosyl)acetamidine + L-glutamate + ADP + phosphate + H(+)</text>
        <dbReference type="Rhea" id="RHEA:17129"/>
        <dbReference type="ChEBI" id="CHEBI:15377"/>
        <dbReference type="ChEBI" id="CHEBI:15378"/>
        <dbReference type="ChEBI" id="CHEBI:29985"/>
        <dbReference type="ChEBI" id="CHEBI:30616"/>
        <dbReference type="ChEBI" id="CHEBI:43474"/>
        <dbReference type="ChEBI" id="CHEBI:58359"/>
        <dbReference type="ChEBI" id="CHEBI:147286"/>
        <dbReference type="ChEBI" id="CHEBI:147287"/>
        <dbReference type="ChEBI" id="CHEBI:456216"/>
        <dbReference type="EC" id="6.3.5.3"/>
    </reaction>
</comment>
<accession>A0A2T2ZVA7</accession>
<keyword evidence="6" id="KW-0436">Ligase</keyword>
<evidence type="ECO:0000256" key="11">
    <source>
        <dbReference type="ARBA" id="ARBA00022842"/>
    </source>
</evidence>
<evidence type="ECO:0000259" key="21">
    <source>
        <dbReference type="Pfam" id="PF22689"/>
    </source>
</evidence>
<keyword evidence="10" id="KW-0067">ATP-binding</keyword>
<dbReference type="GO" id="GO:0005737">
    <property type="term" value="C:cytoplasm"/>
    <property type="evidence" value="ECO:0007669"/>
    <property type="project" value="UniProtKB-SubCell"/>
</dbReference>
<evidence type="ECO:0000256" key="6">
    <source>
        <dbReference type="ARBA" id="ARBA00022598"/>
    </source>
</evidence>
<sequence>MPHETLIGGSCYTASEAQKLLDRINKQGDVQIQSVHGNWLYYVDLKHGQTGLDKVQQLLQVSGDSKLSFATENGVSLYISPRNISPWSSKATSIAHVCGLKDQVNRIERGRVITIQFEDGRGESGELSFRDIIYDRMTETITTEEPSLDVMFLEGERAPLVVVDIFADGGEPVTVLQEYNKKMGLALSTEEVQYLVESYTKLGRPPHDVELFMFAQVNSEHCRHKVFNAAWTIDGKPMGKSLFEMIKNTHKKTPEYTVSAYSDNAAVLQGDVSNFWAPDYSTGTWRLTSEVIHPLIKVETHNHPTAISPFPGAATGSGGEIRDEGAVGRGSIPKAGLCGFWVSDLLIPSKRNPWEVDIGRPGHYASSLDIMLEAPIGSARFNNEFGRPCLTGTFRTLLTNGSGEDASPDWRGYHKPIMIAGGIGSVRPQHALKNPSDVQDGAHVIVLGGPAMLIGLGGGAASSAVGGGNADLDFDSVQRGNPEMERRAQMVINTCVALGPNNPIAMIHDVGAGGLSNALPELVQDAGFGGKFELRQVESADGSLSPLQVWCNEAQERYVLLVNRDGINRFQSICERERCGFSNVGTVVTKDDNGNARLILTDRDSQEYPVPIDLPMDALFPPGRRQERVVETVKKVLSPFDAATSLTEKYGLSDRQQMIAKATELVFSLPSVGSKMFLITIADRTVGGLTVQDQLVGPWQTPVADVAVTLGSFSVDEKSRHGEAMAMGEKPTLALINAGASARMSVAESLMNLGAAHIKGDADVRGDLRRVKLSANWMAAVNHPGEGAALFEAVKAIGMDLCPELKVSIPVGKDSTSMKASWKDDSGASQSVTAPVSVVISAFTPVEDVRSTWTPQLRRVEEVGDSVLVFVDLARGFKSMGGSALAQVMGKLGHETPDVRDTRLLVDYFDALSQLHEENIVLAYHDRSDGGLLTTVAEMMFAGRCAADISIDELANNFTASDALEALFNEELGAVFQIRASDEKKFRRCFATCGPPPGLLKKIGYVRATSKQSLLVRHGSTTLLDLDRAQMQQWWSATSFEMQKLRDNPACAESEYASIADAKDPGISYKLKFDPSDAGTTTFGALKSLVTQRPRVAILREQGVNGYAEMAFAFRAAGFDAVDIHMSDILSGFSLDGFRGLAACGGFSYGDVLGAGQGWAKSILMHENARRTFETFFRRPDTFTLGVCNGCQMLSRLKELIPGAEHWPAFVENTSQQFEGRYSMVAIDDQDEKSVFFTGMSGSLLPIVVSHGEGRAEFAGSLNSGLQACNESGLIPLRYTDNYGKVTEQYPFNPNGSPQGIAGVRSQDGRVLAMMPHPERTIMADVASWAPKEDVDNWGMFGPWLRMFRNARKWVG</sequence>
<dbReference type="Gene3D" id="3.90.650.10">
    <property type="entry name" value="PurM-like C-terminal domain"/>
    <property type="match status" value="2"/>
</dbReference>
<dbReference type="OrthoDB" id="6666987at2759"/>
<evidence type="ECO:0000256" key="16">
    <source>
        <dbReference type="ARBA" id="ARBA00057317"/>
    </source>
</evidence>
<dbReference type="Pfam" id="PF02769">
    <property type="entry name" value="AIRS_C"/>
    <property type="match status" value="2"/>
</dbReference>
<dbReference type="SUPFAM" id="SSF56042">
    <property type="entry name" value="PurM C-terminal domain-like"/>
    <property type="match status" value="2"/>
</dbReference>
<dbReference type="FunFam" id="3.30.1330.10:FF:000005">
    <property type="entry name" value="Phosphoribosylformylglycinamidine synthase"/>
    <property type="match status" value="1"/>
</dbReference>
<dbReference type="NCBIfam" id="NF003672">
    <property type="entry name" value="PRK05297.1"/>
    <property type="match status" value="1"/>
</dbReference>
<dbReference type="Pfam" id="PF22689">
    <property type="entry name" value="FGAR-AT_PurM_N-like"/>
    <property type="match status" value="1"/>
</dbReference>
<dbReference type="GO" id="GO:0006189">
    <property type="term" value="P:'de novo' IMP biosynthetic process"/>
    <property type="evidence" value="ECO:0007669"/>
    <property type="project" value="UniProtKB-UniPathway"/>
</dbReference>
<dbReference type="UniPathway" id="UPA00074">
    <property type="reaction ID" value="UER00128"/>
</dbReference>
<dbReference type="SUPFAM" id="SSF55326">
    <property type="entry name" value="PurM N-terminal domain-like"/>
    <property type="match status" value="2"/>
</dbReference>